<evidence type="ECO:0000256" key="1">
    <source>
        <dbReference type="ARBA" id="ARBA00005695"/>
    </source>
</evidence>
<dbReference type="PIRSF" id="PIRSF002741">
    <property type="entry name" value="MppA"/>
    <property type="match status" value="1"/>
</dbReference>
<evidence type="ECO:0000259" key="5">
    <source>
        <dbReference type="Pfam" id="PF00496"/>
    </source>
</evidence>
<dbReference type="RefSeq" id="WP_165181086.1">
    <property type="nucleotide sequence ID" value="NZ_JAAKZI010000007.1"/>
</dbReference>
<dbReference type="PANTHER" id="PTHR30290">
    <property type="entry name" value="PERIPLASMIC BINDING COMPONENT OF ABC TRANSPORTER"/>
    <property type="match status" value="1"/>
</dbReference>
<feature type="chain" id="PRO_5046914663" evidence="4">
    <location>
        <begin position="32"/>
        <end position="562"/>
    </location>
</feature>
<proteinExistence type="inferred from homology"/>
<name>A0ABX0DC96_9MICC</name>
<dbReference type="Pfam" id="PF00496">
    <property type="entry name" value="SBP_bac_5"/>
    <property type="match status" value="1"/>
</dbReference>
<dbReference type="Gene3D" id="3.90.76.10">
    <property type="entry name" value="Dipeptide-binding Protein, Domain 1"/>
    <property type="match status" value="1"/>
</dbReference>
<organism evidence="6 7">
    <name type="scientific">Arthrobacter silviterrae</name>
    <dbReference type="NCBI Taxonomy" id="2026658"/>
    <lineage>
        <taxon>Bacteria</taxon>
        <taxon>Bacillati</taxon>
        <taxon>Actinomycetota</taxon>
        <taxon>Actinomycetes</taxon>
        <taxon>Micrococcales</taxon>
        <taxon>Micrococcaceae</taxon>
        <taxon>Arthrobacter</taxon>
    </lineage>
</organism>
<evidence type="ECO:0000256" key="4">
    <source>
        <dbReference type="SAM" id="SignalP"/>
    </source>
</evidence>
<evidence type="ECO:0000256" key="3">
    <source>
        <dbReference type="ARBA" id="ARBA00022729"/>
    </source>
</evidence>
<evidence type="ECO:0000256" key="2">
    <source>
        <dbReference type="ARBA" id="ARBA00022448"/>
    </source>
</evidence>
<dbReference type="InterPro" id="IPR030678">
    <property type="entry name" value="Peptide/Ni-bd"/>
</dbReference>
<dbReference type="Gene3D" id="3.40.190.10">
    <property type="entry name" value="Periplasmic binding protein-like II"/>
    <property type="match status" value="1"/>
</dbReference>
<comment type="caution">
    <text evidence="6">The sequence shown here is derived from an EMBL/GenBank/DDBJ whole genome shotgun (WGS) entry which is preliminary data.</text>
</comment>
<evidence type="ECO:0000313" key="7">
    <source>
        <dbReference type="Proteomes" id="UP000479226"/>
    </source>
</evidence>
<dbReference type="InterPro" id="IPR039424">
    <property type="entry name" value="SBP_5"/>
</dbReference>
<evidence type="ECO:0000313" key="6">
    <source>
        <dbReference type="EMBL" id="NGN82974.1"/>
    </source>
</evidence>
<feature type="signal peptide" evidence="4">
    <location>
        <begin position="1"/>
        <end position="31"/>
    </location>
</feature>
<feature type="domain" description="Solute-binding protein family 5" evidence="5">
    <location>
        <begin position="94"/>
        <end position="480"/>
    </location>
</feature>
<gene>
    <name evidence="6" type="ORF">G6N77_05780</name>
</gene>
<sequence length="562" mass="59142">MPTPAGPRRKASRRAAVIAAVVLLAATGCTGAPGPDPSSTTPATTAPAPVTFSFGTGADPSGFDPALVSDTESYRVTRQVLEGLVTIDPVTGAPAPSLATSWTELGSGLGYTFKLRKGVTFQDGTPFDAAAVCANFNRWYTMPAATRGDGSSATFKQVFREFSDNAANSLYDRCTVDSTLEVTVGLKMRLTGFLQALTVPAFAISSPKALQQGTANTLNETMGGNKVSKYALHPVGTGPFEFTSSANGVVTMTAYPGYWGTKGQITTLKFITYDQPEARLAALADGTLDGFDPVTPGNFDKLIKSGKQVLQRDPFSVMYVALNQSIPVLADLKVREAIAAGIDKSTLVDKFFIAGTTATAQFIPPKLSGFNNSVQGIPYDPVKAKALLASSSYKGQELKFFYPTNASRPYLPTPEKVYAEIARELTAIGLNIKPVPIAWNDGYVQAVTKQDGQALSLMGWNGSYADPDNFVGPLFGSANAGLGLEDPQLVSKITRARSMPNGPDRVAAYDAINKQIAATLPAIPIALPISAIALSDKVASYPLSPVLNEVFNHVTLTPGAGG</sequence>
<dbReference type="SUPFAM" id="SSF53850">
    <property type="entry name" value="Periplasmic binding protein-like II"/>
    <property type="match status" value="1"/>
</dbReference>
<dbReference type="InterPro" id="IPR000914">
    <property type="entry name" value="SBP_5_dom"/>
</dbReference>
<dbReference type="Gene3D" id="3.10.105.10">
    <property type="entry name" value="Dipeptide-binding Protein, Domain 3"/>
    <property type="match status" value="1"/>
</dbReference>
<keyword evidence="7" id="KW-1185">Reference proteome</keyword>
<dbReference type="Proteomes" id="UP000479226">
    <property type="component" value="Unassembled WGS sequence"/>
</dbReference>
<reference evidence="6 7" key="1">
    <citation type="submission" date="2020-02" db="EMBL/GenBank/DDBJ databases">
        <title>Genome sequence of the type strain DSM 27180 of Arthrobacter silviterrae.</title>
        <authorList>
            <person name="Gao J."/>
            <person name="Sun J."/>
        </authorList>
    </citation>
    <scope>NUCLEOTIDE SEQUENCE [LARGE SCALE GENOMIC DNA]</scope>
    <source>
        <strain evidence="6 7">DSM 27180</strain>
    </source>
</reference>
<dbReference type="EMBL" id="JAAKZI010000007">
    <property type="protein sequence ID" value="NGN82974.1"/>
    <property type="molecule type" value="Genomic_DNA"/>
</dbReference>
<protein>
    <submittedName>
        <fullName evidence="6">ABC transporter substrate-binding protein</fullName>
    </submittedName>
</protein>
<keyword evidence="3 4" id="KW-0732">Signal</keyword>
<comment type="similarity">
    <text evidence="1">Belongs to the bacterial solute-binding protein 5 family.</text>
</comment>
<keyword evidence="2" id="KW-0813">Transport</keyword>
<dbReference type="PANTHER" id="PTHR30290:SF9">
    <property type="entry name" value="OLIGOPEPTIDE-BINDING PROTEIN APPA"/>
    <property type="match status" value="1"/>
</dbReference>
<accession>A0ABX0DC96</accession>